<dbReference type="SMART" id="SM00388">
    <property type="entry name" value="HisKA"/>
    <property type="match status" value="1"/>
</dbReference>
<dbReference type="Pfam" id="PF02518">
    <property type="entry name" value="HATPase_c"/>
    <property type="match status" value="1"/>
</dbReference>
<accession>A0A1D8ARX6</accession>
<dbReference type="Proteomes" id="UP000095228">
    <property type="component" value="Chromosome"/>
</dbReference>
<dbReference type="EMBL" id="CP016094">
    <property type="protein sequence ID" value="AOS43653.1"/>
    <property type="molecule type" value="Genomic_DNA"/>
</dbReference>
<keyword evidence="9" id="KW-1185">Reference proteome</keyword>
<evidence type="ECO:0000256" key="3">
    <source>
        <dbReference type="ARBA" id="ARBA00022553"/>
    </source>
</evidence>
<evidence type="ECO:0000313" key="8">
    <source>
        <dbReference type="EMBL" id="AOS43653.1"/>
    </source>
</evidence>
<organism evidence="8 9">
    <name type="scientific">Lacunisphaera limnophila</name>
    <dbReference type="NCBI Taxonomy" id="1838286"/>
    <lineage>
        <taxon>Bacteria</taxon>
        <taxon>Pseudomonadati</taxon>
        <taxon>Verrucomicrobiota</taxon>
        <taxon>Opitutia</taxon>
        <taxon>Opitutales</taxon>
        <taxon>Opitutaceae</taxon>
        <taxon>Lacunisphaera</taxon>
    </lineage>
</organism>
<dbReference type="OrthoDB" id="9759607at2"/>
<dbReference type="Gene3D" id="3.30.565.10">
    <property type="entry name" value="Histidine kinase-like ATPase, C-terminal domain"/>
    <property type="match status" value="1"/>
</dbReference>
<dbReference type="STRING" id="1838286.Verru16b_00705"/>
<gene>
    <name evidence="8" type="primary">senX3</name>
    <name evidence="8" type="ORF">Verru16b_00705</name>
</gene>
<dbReference type="PANTHER" id="PTHR43711">
    <property type="entry name" value="TWO-COMPONENT HISTIDINE KINASE"/>
    <property type="match status" value="1"/>
</dbReference>
<keyword evidence="3" id="KW-0597">Phosphoprotein</keyword>
<name>A0A1D8ARX6_9BACT</name>
<protein>
    <recommendedName>
        <fullName evidence="2">histidine kinase</fullName>
        <ecNumber evidence="2">2.7.13.3</ecNumber>
    </recommendedName>
</protein>
<keyword evidence="4 8" id="KW-0808">Transferase</keyword>
<dbReference type="KEGG" id="obg:Verru16b_00705"/>
<dbReference type="CDD" id="cd00082">
    <property type="entry name" value="HisKA"/>
    <property type="match status" value="1"/>
</dbReference>
<evidence type="ECO:0000256" key="6">
    <source>
        <dbReference type="ARBA" id="ARBA00023012"/>
    </source>
</evidence>
<reference evidence="8 9" key="1">
    <citation type="submission" date="2016-06" db="EMBL/GenBank/DDBJ databases">
        <title>Three novel species with peptidoglycan cell walls form the new genus Lacunisphaera gen. nov. in the family Opitutaceae of the verrucomicrobial subdivision 4.</title>
        <authorList>
            <person name="Rast P."/>
            <person name="Gloeckner I."/>
            <person name="Jogler M."/>
            <person name="Boedeker C."/>
            <person name="Jeske O."/>
            <person name="Wiegand S."/>
            <person name="Reinhardt R."/>
            <person name="Schumann P."/>
            <person name="Rohde M."/>
            <person name="Spring S."/>
            <person name="Gloeckner F.O."/>
            <person name="Jogler C."/>
        </authorList>
    </citation>
    <scope>NUCLEOTIDE SEQUENCE [LARGE SCALE GENOMIC DNA]</scope>
    <source>
        <strain evidence="8 9">IG16b</strain>
    </source>
</reference>
<dbReference type="EC" id="2.7.13.3" evidence="2"/>
<dbReference type="PROSITE" id="PS50109">
    <property type="entry name" value="HIS_KIN"/>
    <property type="match status" value="1"/>
</dbReference>
<evidence type="ECO:0000256" key="1">
    <source>
        <dbReference type="ARBA" id="ARBA00000085"/>
    </source>
</evidence>
<keyword evidence="6" id="KW-0902">Two-component regulatory system</keyword>
<evidence type="ECO:0000256" key="5">
    <source>
        <dbReference type="ARBA" id="ARBA00022777"/>
    </source>
</evidence>
<dbReference type="SMART" id="SM00387">
    <property type="entry name" value="HATPase_c"/>
    <property type="match status" value="1"/>
</dbReference>
<evidence type="ECO:0000259" key="7">
    <source>
        <dbReference type="PROSITE" id="PS50109"/>
    </source>
</evidence>
<dbReference type="PANTHER" id="PTHR43711:SF31">
    <property type="entry name" value="HISTIDINE KINASE"/>
    <property type="match status" value="1"/>
</dbReference>
<dbReference type="InterPro" id="IPR036890">
    <property type="entry name" value="HATPase_C_sf"/>
</dbReference>
<dbReference type="AlphaFoldDB" id="A0A1D8ARX6"/>
<dbReference type="GO" id="GO:0000155">
    <property type="term" value="F:phosphorelay sensor kinase activity"/>
    <property type="evidence" value="ECO:0007669"/>
    <property type="project" value="InterPro"/>
</dbReference>
<dbReference type="SUPFAM" id="SSF55874">
    <property type="entry name" value="ATPase domain of HSP90 chaperone/DNA topoisomerase II/histidine kinase"/>
    <property type="match status" value="1"/>
</dbReference>
<proteinExistence type="predicted"/>
<dbReference type="Gene3D" id="1.10.287.130">
    <property type="match status" value="1"/>
</dbReference>
<feature type="domain" description="Histidine kinase" evidence="7">
    <location>
        <begin position="274"/>
        <end position="498"/>
    </location>
</feature>
<keyword evidence="5 8" id="KW-0418">Kinase</keyword>
<dbReference type="InterPro" id="IPR003661">
    <property type="entry name" value="HisK_dim/P_dom"/>
</dbReference>
<sequence length="501" mass="54762">MTLSKYLSRLSPRMLALVFFVMILGGSFVSTTYLYRQAEQQEEAAIRVHVRNLAEAAAGLVDVELHESIQKPEQIATENYQRLLRPLVAFHRRHSSIQYLWTARILAGDRQQQLVLETVMDDTIRMRQEQLGRKQQSFPALAVFDLTATSAKSIPALRAGKVYTFDSLLYTDSTGAYVEARAPLQDQAGNLIGYVGVDFAKDSYDSRIRKVRRAGLITVLLALVTSILVTQVMAEMRRQTFAHLAHVERAEAEMRAQRDAAAKANAAKGELLRIASHDLKNPLAAIAGMSGLLLKMLRARPDQTAVKDEVEVLDTIHGSARHMSEIVRGILTNEGLEQGGVPFQPAATDVAKLVGDVLRFNAPAAQRKNLAIHEEITAGLVATADAKLLREAFDNYVSNAIKYSPPGRSITISLSAGPAAGEWEFAVRDEGPGLSAEDQARLFEKFRKLTPRPTGGESSTGLGLSIVKAIAGLHHGQVGCDSAPGRGSRFWLRLPLVPPTA</sequence>
<evidence type="ECO:0000256" key="4">
    <source>
        <dbReference type="ARBA" id="ARBA00022679"/>
    </source>
</evidence>
<dbReference type="InterPro" id="IPR005467">
    <property type="entry name" value="His_kinase_dom"/>
</dbReference>
<dbReference type="SUPFAM" id="SSF47384">
    <property type="entry name" value="Homodimeric domain of signal transducing histidine kinase"/>
    <property type="match status" value="1"/>
</dbReference>
<evidence type="ECO:0000256" key="2">
    <source>
        <dbReference type="ARBA" id="ARBA00012438"/>
    </source>
</evidence>
<dbReference type="PRINTS" id="PR00344">
    <property type="entry name" value="BCTRLSENSOR"/>
</dbReference>
<dbReference type="InterPro" id="IPR003594">
    <property type="entry name" value="HATPase_dom"/>
</dbReference>
<dbReference type="Pfam" id="PF00512">
    <property type="entry name" value="HisKA"/>
    <property type="match status" value="1"/>
</dbReference>
<dbReference type="InterPro" id="IPR050736">
    <property type="entry name" value="Sensor_HK_Regulatory"/>
</dbReference>
<evidence type="ECO:0000313" key="9">
    <source>
        <dbReference type="Proteomes" id="UP000095228"/>
    </source>
</evidence>
<dbReference type="InterPro" id="IPR004358">
    <property type="entry name" value="Sig_transdc_His_kin-like_C"/>
</dbReference>
<comment type="catalytic activity">
    <reaction evidence="1">
        <text>ATP + protein L-histidine = ADP + protein N-phospho-L-histidine.</text>
        <dbReference type="EC" id="2.7.13.3"/>
    </reaction>
</comment>
<dbReference type="RefSeq" id="WP_083270069.1">
    <property type="nucleotide sequence ID" value="NZ_CP016094.1"/>
</dbReference>
<dbReference type="InterPro" id="IPR036097">
    <property type="entry name" value="HisK_dim/P_sf"/>
</dbReference>